<dbReference type="EMBL" id="JBHUMM010000010">
    <property type="protein sequence ID" value="MFD2671298.1"/>
    <property type="molecule type" value="Genomic_DNA"/>
</dbReference>
<comment type="caution">
    <text evidence="1">The sequence shown here is derived from an EMBL/GenBank/DDBJ whole genome shotgun (WGS) entry which is preliminary data.</text>
</comment>
<proteinExistence type="predicted"/>
<sequence>MMLSYERLNIQEVSQEQRETMPTGDYVMGVYDGETLIAYGALNLQGDHAIIQSKTLQEELYKHRNVMRPMYRLLEAECKQQQIRHIEYQGQ</sequence>
<reference evidence="2" key="1">
    <citation type="journal article" date="2019" name="Int. J. Syst. Evol. Microbiol.">
        <title>The Global Catalogue of Microorganisms (GCM) 10K type strain sequencing project: providing services to taxonomists for standard genome sequencing and annotation.</title>
        <authorList>
            <consortium name="The Broad Institute Genomics Platform"/>
            <consortium name="The Broad Institute Genome Sequencing Center for Infectious Disease"/>
            <person name="Wu L."/>
            <person name="Ma J."/>
        </authorList>
    </citation>
    <scope>NUCLEOTIDE SEQUENCE [LARGE SCALE GENOMIC DNA]</scope>
    <source>
        <strain evidence="2">KCTC 33676</strain>
    </source>
</reference>
<gene>
    <name evidence="1" type="ORF">ACFSUC_06730</name>
</gene>
<evidence type="ECO:0000313" key="2">
    <source>
        <dbReference type="Proteomes" id="UP001597497"/>
    </source>
</evidence>
<evidence type="ECO:0000313" key="1">
    <source>
        <dbReference type="EMBL" id="MFD2671298.1"/>
    </source>
</evidence>
<dbReference type="Proteomes" id="UP001597497">
    <property type="component" value="Unassembled WGS sequence"/>
</dbReference>
<protein>
    <submittedName>
        <fullName evidence="1">Uncharacterized protein</fullName>
    </submittedName>
</protein>
<keyword evidence="2" id="KW-1185">Reference proteome</keyword>
<dbReference type="RefSeq" id="WP_379928750.1">
    <property type="nucleotide sequence ID" value="NZ_JBHUMM010000010.1"/>
</dbReference>
<organism evidence="1 2">
    <name type="scientific">Marinicrinis sediminis</name>
    <dbReference type="NCBI Taxonomy" id="1652465"/>
    <lineage>
        <taxon>Bacteria</taxon>
        <taxon>Bacillati</taxon>
        <taxon>Bacillota</taxon>
        <taxon>Bacilli</taxon>
        <taxon>Bacillales</taxon>
        <taxon>Paenibacillaceae</taxon>
    </lineage>
</organism>
<accession>A0ABW5R8H6</accession>
<name>A0ABW5R8H6_9BACL</name>